<protein>
    <submittedName>
        <fullName evidence="5">Putative nicotinate-nucleotide pyrophosphorylase [carboxylating]</fullName>
        <ecNumber evidence="5">2.4.2.19</ecNumber>
    </submittedName>
</protein>
<dbReference type="Pfam" id="PF01729">
    <property type="entry name" value="QRPTase_C"/>
    <property type="match status" value="1"/>
</dbReference>
<dbReference type="Gene3D" id="3.20.20.70">
    <property type="entry name" value="Aldolase class I"/>
    <property type="match status" value="1"/>
</dbReference>
<evidence type="ECO:0000256" key="1">
    <source>
        <dbReference type="ARBA" id="ARBA00009400"/>
    </source>
</evidence>
<dbReference type="InterPro" id="IPR037128">
    <property type="entry name" value="Quinolinate_PRibosylTase_N_sf"/>
</dbReference>
<gene>
    <name evidence="5" type="primary">nadC_1</name>
    <name evidence="5" type="ORF">BerOc1_02470</name>
</gene>
<comment type="similarity">
    <text evidence="1">Belongs to the NadC/ModD family.</text>
</comment>
<dbReference type="CDD" id="cd00516">
    <property type="entry name" value="PRTase_typeII"/>
    <property type="match status" value="1"/>
</dbReference>
<evidence type="ECO:0000259" key="4">
    <source>
        <dbReference type="SMART" id="SM00852"/>
    </source>
</evidence>
<accession>A0A1J5MXI3</accession>
<evidence type="ECO:0000313" key="5">
    <source>
        <dbReference type="EMBL" id="OIQ50532.1"/>
    </source>
</evidence>
<organism evidence="5 6">
    <name type="scientific">Pseudodesulfovibrio hydrargyri</name>
    <dbReference type="NCBI Taxonomy" id="2125990"/>
    <lineage>
        <taxon>Bacteria</taxon>
        <taxon>Pseudomonadati</taxon>
        <taxon>Thermodesulfobacteriota</taxon>
        <taxon>Desulfovibrionia</taxon>
        <taxon>Desulfovibrionales</taxon>
        <taxon>Desulfovibrionaceae</taxon>
    </lineage>
</organism>
<dbReference type="EMBL" id="LKAQ01000004">
    <property type="protein sequence ID" value="OIQ50532.1"/>
    <property type="molecule type" value="Genomic_DNA"/>
</dbReference>
<dbReference type="SUPFAM" id="SSF51690">
    <property type="entry name" value="Nicotinate/Quinolinate PRTase C-terminal domain-like"/>
    <property type="match status" value="1"/>
</dbReference>
<dbReference type="InterPro" id="IPR036425">
    <property type="entry name" value="MoaB/Mog-like_dom_sf"/>
</dbReference>
<comment type="caution">
    <text evidence="5">The sequence shown here is derived from an EMBL/GenBank/DDBJ whole genome shotgun (WGS) entry which is preliminary data.</text>
</comment>
<dbReference type="GO" id="GO:0034213">
    <property type="term" value="P:quinolinate catabolic process"/>
    <property type="evidence" value="ECO:0007669"/>
    <property type="project" value="TreeGrafter"/>
</dbReference>
<feature type="domain" description="MoaB/Mog" evidence="4">
    <location>
        <begin position="413"/>
        <end position="553"/>
    </location>
</feature>
<dbReference type="GO" id="GO:0005737">
    <property type="term" value="C:cytoplasm"/>
    <property type="evidence" value="ECO:0007669"/>
    <property type="project" value="TreeGrafter"/>
</dbReference>
<dbReference type="OrthoDB" id="1676645at2"/>
<dbReference type="Gene3D" id="3.90.1170.20">
    <property type="entry name" value="Quinolinate phosphoribosyl transferase, N-terminal domain"/>
    <property type="match status" value="1"/>
</dbReference>
<dbReference type="InterPro" id="IPR022412">
    <property type="entry name" value="Quinolinate_PRibosylTrfase_N"/>
</dbReference>
<dbReference type="PANTHER" id="PTHR32179:SF3">
    <property type="entry name" value="NICOTINATE-NUCLEOTIDE PYROPHOSPHORYLASE [CARBOXYLATING]"/>
    <property type="match status" value="1"/>
</dbReference>
<dbReference type="InterPro" id="IPR013785">
    <property type="entry name" value="Aldolase_TIM"/>
</dbReference>
<keyword evidence="3 5" id="KW-0808">Transferase</keyword>
<dbReference type="EC" id="2.4.2.19" evidence="5"/>
<keyword evidence="2 5" id="KW-0328">Glycosyltransferase</keyword>
<evidence type="ECO:0000313" key="6">
    <source>
        <dbReference type="Proteomes" id="UP000181901"/>
    </source>
</evidence>
<dbReference type="SUPFAM" id="SSF54675">
    <property type="entry name" value="Nicotinate/Quinolinate PRTase N-terminal domain-like"/>
    <property type="match status" value="1"/>
</dbReference>
<dbReference type="Pfam" id="PF00994">
    <property type="entry name" value="MoCF_biosynth"/>
    <property type="match status" value="1"/>
</dbReference>
<sequence length="591" mass="63078">MSSDLRDTIFKSLEGDSFTATVFLSGEGVVCGVDSACDTLTALDCTILFARRDGDIVDPQSPVLVFSGSAKAVAIAEDTAIGCITKTTGIARASARAMDLANRHSGGRVRVVSGAIKKIPGGIKPIVRRAVHMGGCSGRIVDGPFIYLDKNYVRMFGSVSATIDGVAHMRGYTRVIQIRGQIEPLETETRAALERGVELLMVDTGHVEDLDRVSAMVREAGKRDAVTIAFSGNVTHEDIPELCSHDLDIIGMGRSIMDAPMADCSMDVTPRGAAKGAEKKPGDGMELNLLQKTELRINGITLDSANLTDIATAVAQCLSLPEDKVLVIDVRPGQLALDILVPTIRADQFFGKEKTLLALLAAMPGVSLDRDACMHSEGILGAISLDEERVPEVLARTSSMGTALSARKKGRVRIFPTGFELIERRIEDTNTPYLVKLFSQAGFMADAGDSLPDNKDALAAAIAAAAEECSLVVTTGGVGAEDKDFSVEAIESVDPLAATPYLVRFTRGEGRHVKDGIRLAVGEKDGCIMVALPGPHDEVRLLAPILLRGIKERQDIHVLAETLASRLRGKLRGMHAAHKHHPQHARGGHGY</sequence>
<dbReference type="Proteomes" id="UP000181901">
    <property type="component" value="Unassembled WGS sequence"/>
</dbReference>
<dbReference type="GO" id="GO:0004514">
    <property type="term" value="F:nicotinate-nucleotide diphosphorylase (carboxylating) activity"/>
    <property type="evidence" value="ECO:0007669"/>
    <property type="project" value="UniProtKB-EC"/>
</dbReference>
<dbReference type="Gene3D" id="3.40.980.10">
    <property type="entry name" value="MoaB/Mog-like domain"/>
    <property type="match status" value="1"/>
</dbReference>
<dbReference type="GO" id="GO:0009435">
    <property type="term" value="P:NAD+ biosynthetic process"/>
    <property type="evidence" value="ECO:0007669"/>
    <property type="project" value="InterPro"/>
</dbReference>
<dbReference type="Pfam" id="PF02749">
    <property type="entry name" value="QRPTase_N"/>
    <property type="match status" value="1"/>
</dbReference>
<proteinExistence type="inferred from homology"/>
<reference evidence="5 6" key="1">
    <citation type="submission" date="2015-09" db="EMBL/GenBank/DDBJ databases">
        <title>Genome of Desulfovibrio dechloracetivorans BerOc1, a mercury methylating strain isolated from highly hydrocarbons and metals contaminated coastal sediments.</title>
        <authorList>
            <person name="Goni Urriza M."/>
            <person name="Gassie C."/>
            <person name="Bouchez O."/>
            <person name="Klopp C."/>
            <person name="Ranchou-Peyruse A."/>
            <person name="Remy G."/>
        </authorList>
    </citation>
    <scope>NUCLEOTIDE SEQUENCE [LARGE SCALE GENOMIC DNA]</scope>
    <source>
        <strain evidence="5 6">BerOc1</strain>
    </source>
</reference>
<dbReference type="InterPro" id="IPR001453">
    <property type="entry name" value="MoaB/Mog_dom"/>
</dbReference>
<name>A0A1J5MXI3_9BACT</name>
<dbReference type="SMART" id="SM00852">
    <property type="entry name" value="MoCF_biosynth"/>
    <property type="match status" value="1"/>
</dbReference>
<dbReference type="InterPro" id="IPR027277">
    <property type="entry name" value="NadC/ModD"/>
</dbReference>
<dbReference type="InterPro" id="IPR036068">
    <property type="entry name" value="Nicotinate_pribotase-like_C"/>
</dbReference>
<evidence type="ECO:0000256" key="3">
    <source>
        <dbReference type="ARBA" id="ARBA00022679"/>
    </source>
</evidence>
<dbReference type="RefSeq" id="WP_084641468.1">
    <property type="nucleotide sequence ID" value="NZ_LKAQ01000004.1"/>
</dbReference>
<dbReference type="InterPro" id="IPR002638">
    <property type="entry name" value="Quinolinate_PRibosylTrfase_C"/>
</dbReference>
<dbReference type="PANTHER" id="PTHR32179">
    <property type="entry name" value="NICOTINATE-NUCLEOTIDE PYROPHOSPHORYLASE [CARBOXYLATING]"/>
    <property type="match status" value="1"/>
</dbReference>
<evidence type="ECO:0000256" key="2">
    <source>
        <dbReference type="ARBA" id="ARBA00022676"/>
    </source>
</evidence>
<keyword evidence="6" id="KW-1185">Reference proteome</keyword>
<dbReference type="AlphaFoldDB" id="A0A1J5MXI3"/>
<dbReference type="SUPFAM" id="SSF53218">
    <property type="entry name" value="Molybdenum cofactor biosynthesis proteins"/>
    <property type="match status" value="1"/>
</dbReference>